<keyword evidence="1" id="KW-0472">Membrane</keyword>
<dbReference type="EMBL" id="AYUF01000229">
    <property type="protein sequence ID" value="ETK03001.1"/>
    <property type="molecule type" value="Genomic_DNA"/>
</dbReference>
<dbReference type="AlphaFoldDB" id="W2C963"/>
<accession>W2C963</accession>
<evidence type="ECO:0000256" key="1">
    <source>
        <dbReference type="SAM" id="Phobius"/>
    </source>
</evidence>
<organism evidence="2 3">
    <name type="scientific">Tannerella sp. oral taxon BU063 isolate Cell 2</name>
    <dbReference type="NCBI Taxonomy" id="1411148"/>
    <lineage>
        <taxon>Bacteria</taxon>
        <taxon>Pseudomonadati</taxon>
        <taxon>Bacteroidota</taxon>
        <taxon>Bacteroidia</taxon>
        <taxon>Bacteroidales</taxon>
        <taxon>Tannerellaceae</taxon>
        <taxon>Tannerella</taxon>
    </lineage>
</organism>
<reference evidence="2 3" key="1">
    <citation type="submission" date="2013-11" db="EMBL/GenBank/DDBJ databases">
        <title>Single cell genomics of uncultured Tannerella BU063 (oral taxon 286).</title>
        <authorList>
            <person name="Beall C.J."/>
            <person name="Campbell A.G."/>
            <person name="Griffen A.L."/>
            <person name="Podar M."/>
            <person name="Leys E.J."/>
        </authorList>
    </citation>
    <scope>NUCLEOTIDE SEQUENCE [LARGE SCALE GENOMIC DNA]</scope>
    <source>
        <strain evidence="2">Cell 2</strain>
    </source>
</reference>
<proteinExistence type="predicted"/>
<comment type="caution">
    <text evidence="2">The sequence shown here is derived from an EMBL/GenBank/DDBJ whole genome shotgun (WGS) entry which is preliminary data.</text>
</comment>
<feature type="transmembrane region" description="Helical" evidence="1">
    <location>
        <begin position="61"/>
        <end position="80"/>
    </location>
</feature>
<evidence type="ECO:0000313" key="2">
    <source>
        <dbReference type="EMBL" id="ETK03001.1"/>
    </source>
</evidence>
<name>W2C963_9BACT</name>
<protein>
    <submittedName>
        <fullName evidence="2">Uncharacterized protein</fullName>
    </submittedName>
</protein>
<dbReference type="PATRIC" id="fig|1411148.3.peg.51"/>
<feature type="transmembrane region" description="Helical" evidence="1">
    <location>
        <begin position="12"/>
        <end position="33"/>
    </location>
</feature>
<dbReference type="Proteomes" id="UP000018837">
    <property type="component" value="Unassembled WGS sequence"/>
</dbReference>
<keyword evidence="1" id="KW-1133">Transmembrane helix</keyword>
<keyword evidence="1" id="KW-0812">Transmembrane</keyword>
<gene>
    <name evidence="2" type="ORF">N425_01105</name>
</gene>
<sequence length="84" mass="9368">MNWLRHSDASTWLCAAGIAIGISVLGAVLLFLAKLPEYRAGIFFRIGSRHLPSAQQRLYRLSFWLVIPSVIVLLALLSAADRFQ</sequence>
<evidence type="ECO:0000313" key="3">
    <source>
        <dbReference type="Proteomes" id="UP000018837"/>
    </source>
</evidence>